<organism evidence="7 8">
    <name type="scientific">Vanessa tameamea</name>
    <name type="common">Kamehameha butterfly</name>
    <dbReference type="NCBI Taxonomy" id="334116"/>
    <lineage>
        <taxon>Eukaryota</taxon>
        <taxon>Metazoa</taxon>
        <taxon>Ecdysozoa</taxon>
        <taxon>Arthropoda</taxon>
        <taxon>Hexapoda</taxon>
        <taxon>Insecta</taxon>
        <taxon>Pterygota</taxon>
        <taxon>Neoptera</taxon>
        <taxon>Endopterygota</taxon>
        <taxon>Lepidoptera</taxon>
        <taxon>Glossata</taxon>
        <taxon>Ditrysia</taxon>
        <taxon>Papilionoidea</taxon>
        <taxon>Nymphalidae</taxon>
        <taxon>Nymphalinae</taxon>
        <taxon>Vanessa</taxon>
    </lineage>
</organism>
<dbReference type="EC" id="1.2.1.84" evidence="4"/>
<dbReference type="GO" id="GO:0016020">
    <property type="term" value="C:membrane"/>
    <property type="evidence" value="ECO:0007669"/>
    <property type="project" value="UniProtKB-SubCell"/>
</dbReference>
<keyword evidence="4" id="KW-0521">NADP</keyword>
<dbReference type="OrthoDB" id="429813at2759"/>
<dbReference type="InterPro" id="IPR013120">
    <property type="entry name" value="FAR_NAD-bd"/>
</dbReference>
<comment type="similarity">
    <text evidence="1 4">Belongs to the fatty acyl-CoA reductase family.</text>
</comment>
<feature type="transmembrane region" description="Helical" evidence="4">
    <location>
        <begin position="342"/>
        <end position="366"/>
    </location>
</feature>
<evidence type="ECO:0000256" key="4">
    <source>
        <dbReference type="RuleBase" id="RU363097"/>
    </source>
</evidence>
<evidence type="ECO:0000256" key="3">
    <source>
        <dbReference type="ARBA" id="ARBA00023098"/>
    </source>
</evidence>
<dbReference type="OMA" id="VWHATEG"/>
<keyword evidence="4" id="KW-1133">Transmembrane helix</keyword>
<evidence type="ECO:0000313" key="7">
    <source>
        <dbReference type="Proteomes" id="UP001652626"/>
    </source>
</evidence>
<dbReference type="RefSeq" id="XP_026489495.2">
    <property type="nucleotide sequence ID" value="XM_026633710.2"/>
</dbReference>
<gene>
    <name evidence="8" type="primary">LOC113395961</name>
</gene>
<dbReference type="GeneID" id="113395961"/>
<dbReference type="GO" id="GO:0080019">
    <property type="term" value="F:alcohol-forming very long-chain fatty acyl-CoA reductase activity"/>
    <property type="evidence" value="ECO:0007669"/>
    <property type="project" value="InterPro"/>
</dbReference>
<keyword evidence="7" id="KW-1185">Reference proteome</keyword>
<dbReference type="InterPro" id="IPR033640">
    <property type="entry name" value="FAR_C"/>
</dbReference>
<dbReference type="Pfam" id="PF03015">
    <property type="entry name" value="Sterile"/>
    <property type="match status" value="1"/>
</dbReference>
<keyword evidence="3 4" id="KW-0443">Lipid metabolism</keyword>
<keyword evidence="4" id="KW-0812">Transmembrane</keyword>
<evidence type="ECO:0000256" key="1">
    <source>
        <dbReference type="ARBA" id="ARBA00005928"/>
    </source>
</evidence>
<dbReference type="Proteomes" id="UP001652626">
    <property type="component" value="Chromosome 10"/>
</dbReference>
<evidence type="ECO:0000259" key="5">
    <source>
        <dbReference type="Pfam" id="PF03015"/>
    </source>
</evidence>
<dbReference type="GO" id="GO:0005777">
    <property type="term" value="C:peroxisome"/>
    <property type="evidence" value="ECO:0007669"/>
    <property type="project" value="TreeGrafter"/>
</dbReference>
<feature type="domain" description="Fatty acyl-CoA reductase C-terminal" evidence="5">
    <location>
        <begin position="352"/>
        <end position="441"/>
    </location>
</feature>
<dbReference type="PANTHER" id="PTHR11011:SF116">
    <property type="entry name" value="FATTY ACYL-COA REDUCTASE CG5065-RELATED"/>
    <property type="match status" value="1"/>
</dbReference>
<dbReference type="CDD" id="cd09071">
    <property type="entry name" value="FAR_C"/>
    <property type="match status" value="1"/>
</dbReference>
<dbReference type="Gene3D" id="3.40.50.720">
    <property type="entry name" value="NAD(P)-binding Rossmann-like Domain"/>
    <property type="match status" value="1"/>
</dbReference>
<protein>
    <recommendedName>
        <fullName evidence="4">Fatty acyl-CoA reductase</fullName>
        <ecNumber evidence="4">1.2.1.84</ecNumber>
    </recommendedName>
</protein>
<dbReference type="InterPro" id="IPR036291">
    <property type="entry name" value="NAD(P)-bd_dom_sf"/>
</dbReference>
<proteinExistence type="inferred from homology"/>
<dbReference type="InterPro" id="IPR026055">
    <property type="entry name" value="FAR"/>
</dbReference>
<keyword evidence="2 4" id="KW-0444">Lipid biosynthesis</keyword>
<accession>A0A8B8HXR3</accession>
<dbReference type="PANTHER" id="PTHR11011">
    <property type="entry name" value="MALE STERILITY PROTEIN 2-RELATED"/>
    <property type="match status" value="1"/>
</dbReference>
<reference evidence="8" key="1">
    <citation type="submission" date="2025-08" db="UniProtKB">
        <authorList>
            <consortium name="RefSeq"/>
        </authorList>
    </citation>
    <scope>IDENTIFICATION</scope>
    <source>
        <tissue evidence="8">Whole body</tissue>
    </source>
</reference>
<dbReference type="GO" id="GO:0035336">
    <property type="term" value="P:long-chain fatty-acyl-CoA metabolic process"/>
    <property type="evidence" value="ECO:0007669"/>
    <property type="project" value="TreeGrafter"/>
</dbReference>
<name>A0A8B8HXR3_VANTA</name>
<dbReference type="GO" id="GO:0102965">
    <property type="term" value="F:alcohol-forming long-chain fatty acyl-CoA reductase activity"/>
    <property type="evidence" value="ECO:0007669"/>
    <property type="project" value="UniProtKB-EC"/>
</dbReference>
<feature type="domain" description="Thioester reductase (TE)" evidence="6">
    <location>
        <begin position="16"/>
        <end position="283"/>
    </location>
</feature>
<evidence type="ECO:0000256" key="2">
    <source>
        <dbReference type="ARBA" id="ARBA00022516"/>
    </source>
</evidence>
<dbReference type="Pfam" id="PF07993">
    <property type="entry name" value="NAD_binding_4"/>
    <property type="match status" value="1"/>
</dbReference>
<keyword evidence="4" id="KW-0560">Oxidoreductase</keyword>
<comment type="catalytic activity">
    <reaction evidence="4">
        <text>a long-chain fatty acyl-CoA + 2 NADPH + 2 H(+) = a long-chain primary fatty alcohol + 2 NADP(+) + CoA</text>
        <dbReference type="Rhea" id="RHEA:52716"/>
        <dbReference type="ChEBI" id="CHEBI:15378"/>
        <dbReference type="ChEBI" id="CHEBI:57287"/>
        <dbReference type="ChEBI" id="CHEBI:57783"/>
        <dbReference type="ChEBI" id="CHEBI:58349"/>
        <dbReference type="ChEBI" id="CHEBI:77396"/>
        <dbReference type="ChEBI" id="CHEBI:83139"/>
        <dbReference type="EC" id="1.2.1.84"/>
    </reaction>
</comment>
<evidence type="ECO:0000259" key="6">
    <source>
        <dbReference type="Pfam" id="PF07993"/>
    </source>
</evidence>
<keyword evidence="4" id="KW-0472">Membrane</keyword>
<evidence type="ECO:0000313" key="8">
    <source>
        <dbReference type="RefSeq" id="XP_026489495.2"/>
    </source>
</evidence>
<dbReference type="AlphaFoldDB" id="A0A8B8HXR3"/>
<sequence length="444" mass="49721">MYKTVAECYEGQSVFLTGGTGFLGKVILEKLLYSCPGLDKVYVMVRDKKNTVAQQRIQKILEQPIFSRLRDENPKAFDKIVPIVGDISELKLGLNAQDEELLTSKVSIVYHVAATIKFNEPLEVAMNINVAGTKRVIELSHRMKNIKAFVYVSTAYSNSDRDVIEEVIYPAPASLNELKKLLEIGLTEEQVKNLIGNRPNTYTFTKAIAENLIADNSDRIPSVIIRPSVVSSSKTEPLVGWIDNWFGASALITTISKGLNRVILAHPSNCLDLIPVDYVSNLIIVAATKCKRSKDVAVYNCSSSAENPIKVKRLSELIIEDAYKNKCYDVPLPFVYFTQNKMLVFLITLILQTIPAYIGDIILLLIGKKARFIKIQAKVSLVRNTLEYFSSNNWIIKASKTRALAQSLSPIDKETFPCDPADIVWDEYIPTYCAGIRKFLLPKT</sequence>
<comment type="function">
    <text evidence="4">Catalyzes the reduction of fatty acyl-CoA to fatty alcohols.</text>
</comment>
<dbReference type="SUPFAM" id="SSF51735">
    <property type="entry name" value="NAD(P)-binding Rossmann-fold domains"/>
    <property type="match status" value="1"/>
</dbReference>
<dbReference type="CDD" id="cd05236">
    <property type="entry name" value="FAR-N_SDR_e"/>
    <property type="match status" value="1"/>
</dbReference>